<comment type="caution">
    <text evidence="1">The sequence shown here is derived from an EMBL/GenBank/DDBJ whole genome shotgun (WGS) entry which is preliminary data.</text>
</comment>
<dbReference type="AlphaFoldDB" id="A0A0F4ER90"/>
<proteinExistence type="predicted"/>
<name>A0A0F4ER90_9MYCO</name>
<dbReference type="Proteomes" id="UP000053699">
    <property type="component" value="Unassembled WGS sequence"/>
</dbReference>
<evidence type="ECO:0000313" key="1">
    <source>
        <dbReference type="EMBL" id="KJX75403.1"/>
    </source>
</evidence>
<reference evidence="1 2" key="1">
    <citation type="journal article" date="2015" name="Proc. Natl. Acad. Sci. U.S.A.">
        <title>Insight into the evolution and origin of leprosy bacilli from the genome sequence of Mycobacterium lepromatosis.</title>
        <authorList>
            <person name="Singh P."/>
            <person name="Benjak A."/>
            <person name="Schuenemann V.J."/>
            <person name="Herbig A."/>
            <person name="Avanzi C."/>
            <person name="Busso P."/>
            <person name="Nieselt K."/>
            <person name="Krause J."/>
            <person name="Vera-Cabrera L."/>
            <person name="Cole S.T."/>
        </authorList>
    </citation>
    <scope>NUCLEOTIDE SEQUENCE [LARGE SCALE GENOMIC DNA]</scope>
    <source>
        <strain evidence="1 2">Mx1-22A</strain>
    </source>
</reference>
<gene>
    <name evidence="1" type="ORF">MLPM_0950</name>
</gene>
<accession>A0A0F4ER90</accession>
<protein>
    <submittedName>
        <fullName evidence="1">Uncharacterized protein</fullName>
    </submittedName>
</protein>
<dbReference type="EMBL" id="JRPY01000039">
    <property type="protein sequence ID" value="KJX75403.1"/>
    <property type="molecule type" value="Genomic_DNA"/>
</dbReference>
<organism evidence="1 2">
    <name type="scientific">Mycobacterium lepromatosis</name>
    <dbReference type="NCBI Taxonomy" id="480418"/>
    <lineage>
        <taxon>Bacteria</taxon>
        <taxon>Bacillati</taxon>
        <taxon>Actinomycetota</taxon>
        <taxon>Actinomycetes</taxon>
        <taxon>Mycobacteriales</taxon>
        <taxon>Mycobacteriaceae</taxon>
        <taxon>Mycobacterium</taxon>
    </lineage>
</organism>
<evidence type="ECO:0000313" key="2">
    <source>
        <dbReference type="Proteomes" id="UP000053699"/>
    </source>
</evidence>
<keyword evidence="2" id="KW-1185">Reference proteome</keyword>
<sequence>MSVTRRRAVASNQNEQHRRHVYSLFGKSGWLARWDMHPNNLTRTHRPRPV</sequence>